<evidence type="ECO:0000313" key="3">
    <source>
        <dbReference type="EMBL" id="QHN38743.1"/>
    </source>
</evidence>
<sequence>MSGTRGELFDPIFGASGAAAVLDDASWVDALLTVEAALARAQAAVGVIPQGSATRIDTVITVLREAGDPRLTPAALGAAAMAGGNPVIPLVGVLRSALAALHPDVPPAHVHRGATSQDILDTALVLLLRRAGTLLVTDLTRAERACADLARTHRDTPMVARTLGQQALPTTFGAVAASWLSGLRRTRAEVSRQVSALPVQFGGAAGTLAALAPHGFDVADALADELGLPRALVPWHTDRTPLGLLAGAVGAAAGEIGKIAGDVVWLAATEIGEVTEAASGGSSAMPHKQNPVAAITARAGARRVPALVASVLASMEQEHQRAAGPWHAEWEPLTDLLRTAAGAAARLADSLIDLRVHPDAMARNLQVTHGALLAERVAVALAEHTPDARARVTAVCAAGLDLADAEAITEFLPEATVRELLDPAGYLGHAGGIVDRVLSAPDPDDL</sequence>
<dbReference type="SUPFAM" id="SSF48557">
    <property type="entry name" value="L-aspartase-like"/>
    <property type="match status" value="1"/>
</dbReference>
<name>A0A857KVQ6_9ACTN</name>
<keyword evidence="3" id="KW-0413">Isomerase</keyword>
<reference evidence="3" key="1">
    <citation type="journal article" date="2021" name="Nat. Microbiol.">
        <title>Cocultivation of an ultrasmall environmental parasitic bacterium with lytic ability against bacteria associated with wastewater foams.</title>
        <authorList>
            <person name="Batinovic S."/>
            <person name="Rose J.J.A."/>
            <person name="Ratcliffe J."/>
            <person name="Seviour R.J."/>
            <person name="Petrovski S."/>
        </authorList>
    </citation>
    <scope>NUCLEOTIDE SEQUENCE</scope>
    <source>
        <strain evidence="3">CON44</strain>
    </source>
</reference>
<dbReference type="EC" id="5.5.1.2" evidence="3"/>
<dbReference type="InterPro" id="IPR012789">
    <property type="entry name" value="Protocat_PcaB-like"/>
</dbReference>
<evidence type="ECO:0000256" key="1">
    <source>
        <dbReference type="ARBA" id="ARBA00023239"/>
    </source>
</evidence>
<accession>A0A857KVQ6</accession>
<dbReference type="Gene3D" id="1.20.200.10">
    <property type="entry name" value="Fumarase/aspartase (Central domain)"/>
    <property type="match status" value="1"/>
</dbReference>
<dbReference type="Pfam" id="PF00206">
    <property type="entry name" value="Lyase_1"/>
    <property type="match status" value="1"/>
</dbReference>
<organism evidence="3">
    <name type="scientific">Gordonia amarae</name>
    <dbReference type="NCBI Taxonomy" id="36821"/>
    <lineage>
        <taxon>Bacteria</taxon>
        <taxon>Bacillati</taxon>
        <taxon>Actinomycetota</taxon>
        <taxon>Actinomycetes</taxon>
        <taxon>Mycobacteriales</taxon>
        <taxon>Gordoniaceae</taxon>
        <taxon>Gordonia</taxon>
    </lineage>
</organism>
<gene>
    <name evidence="3" type="primary">pcaB</name>
    <name evidence="3" type="ORF">GII30_05735</name>
</gene>
<dbReference type="RefSeq" id="WP_005189352.1">
    <property type="nucleotide sequence ID" value="NZ_CP045804.1"/>
</dbReference>
<dbReference type="PRINTS" id="PR00149">
    <property type="entry name" value="FUMRATELYASE"/>
</dbReference>
<dbReference type="AlphaFoldDB" id="A0A857KVQ6"/>
<dbReference type="InterPro" id="IPR019468">
    <property type="entry name" value="AdenyloSucc_lyase_C"/>
</dbReference>
<dbReference type="PANTHER" id="PTHR43172">
    <property type="entry name" value="ADENYLOSUCCINATE LYASE"/>
    <property type="match status" value="1"/>
</dbReference>
<keyword evidence="1" id="KW-0456">Lyase</keyword>
<protein>
    <submittedName>
        <fullName evidence="3">3-carboxy-cis,cis-muconate cycloisomerase</fullName>
        <ecNumber evidence="3">5.5.1.2</ecNumber>
    </submittedName>
</protein>
<evidence type="ECO:0000256" key="2">
    <source>
        <dbReference type="ARBA" id="ARBA00034772"/>
    </source>
</evidence>
<dbReference type="EMBL" id="CP045810">
    <property type="protein sequence ID" value="QHN38743.1"/>
    <property type="molecule type" value="Genomic_DNA"/>
</dbReference>
<dbReference type="InterPro" id="IPR020557">
    <property type="entry name" value="Fumarate_lyase_CS"/>
</dbReference>
<dbReference type="NCBIfam" id="TIGR02426">
    <property type="entry name" value="protocat_pcaB"/>
    <property type="match status" value="1"/>
</dbReference>
<dbReference type="PANTHER" id="PTHR43172:SF2">
    <property type="entry name" value="ADENYLOSUCCINATE LYASE C-TERMINAL DOMAIN-CONTAINING PROTEIN"/>
    <property type="match status" value="1"/>
</dbReference>
<dbReference type="SMART" id="SM00998">
    <property type="entry name" value="ADSL_C"/>
    <property type="match status" value="1"/>
</dbReference>
<comment type="similarity">
    <text evidence="2">Belongs to the class-II fumarase/aspartase family.</text>
</comment>
<proteinExistence type="inferred from homology"/>
<dbReference type="InterPro" id="IPR022761">
    <property type="entry name" value="Fumarate_lyase_N"/>
</dbReference>
<dbReference type="GO" id="GO:0016829">
    <property type="term" value="F:lyase activity"/>
    <property type="evidence" value="ECO:0007669"/>
    <property type="project" value="UniProtKB-KW"/>
</dbReference>
<dbReference type="InterPro" id="IPR008948">
    <property type="entry name" value="L-Aspartase-like"/>
</dbReference>
<dbReference type="GO" id="GO:0047472">
    <property type="term" value="F:3-carboxy-cis,cis-muconate cycloisomerase activity"/>
    <property type="evidence" value="ECO:0007669"/>
    <property type="project" value="UniProtKB-EC"/>
</dbReference>
<dbReference type="PROSITE" id="PS00163">
    <property type="entry name" value="FUMARATE_LYASES"/>
    <property type="match status" value="1"/>
</dbReference>
<dbReference type="Gene3D" id="1.10.40.30">
    <property type="entry name" value="Fumarase/aspartase (C-terminal domain)"/>
    <property type="match status" value="1"/>
</dbReference>
<dbReference type="InterPro" id="IPR000362">
    <property type="entry name" value="Fumarate_lyase_fam"/>
</dbReference>
<dbReference type="GO" id="GO:0019619">
    <property type="term" value="P:3,4-dihydroxybenzoate catabolic process"/>
    <property type="evidence" value="ECO:0007669"/>
    <property type="project" value="InterPro"/>
</dbReference>